<dbReference type="CDD" id="cd05380">
    <property type="entry name" value="CAP_euk"/>
    <property type="match status" value="1"/>
</dbReference>
<dbReference type="InterPro" id="IPR002413">
    <property type="entry name" value="V5_allergen-like"/>
</dbReference>
<dbReference type="PRINTS" id="PR00837">
    <property type="entry name" value="V5TPXLIKE"/>
</dbReference>
<dbReference type="Proteomes" id="UP001652700">
    <property type="component" value="Unplaced"/>
</dbReference>
<dbReference type="InterPro" id="IPR018244">
    <property type="entry name" value="Allrgn_V5/Tpx1_CS"/>
</dbReference>
<organism evidence="5 6">
    <name type="scientific">Diabrotica virgifera virgifera</name>
    <name type="common">western corn rootworm</name>
    <dbReference type="NCBI Taxonomy" id="50390"/>
    <lineage>
        <taxon>Eukaryota</taxon>
        <taxon>Metazoa</taxon>
        <taxon>Ecdysozoa</taxon>
        <taxon>Arthropoda</taxon>
        <taxon>Hexapoda</taxon>
        <taxon>Insecta</taxon>
        <taxon>Pterygota</taxon>
        <taxon>Neoptera</taxon>
        <taxon>Endopterygota</taxon>
        <taxon>Coleoptera</taxon>
        <taxon>Polyphaga</taxon>
        <taxon>Cucujiformia</taxon>
        <taxon>Chrysomeloidea</taxon>
        <taxon>Chrysomelidae</taxon>
        <taxon>Galerucinae</taxon>
        <taxon>Diabroticina</taxon>
        <taxon>Diabroticites</taxon>
        <taxon>Diabrotica</taxon>
    </lineage>
</organism>
<accession>A0ABM5K6I8</accession>
<dbReference type="SUPFAM" id="SSF55797">
    <property type="entry name" value="PR-1-like"/>
    <property type="match status" value="1"/>
</dbReference>
<evidence type="ECO:0000313" key="5">
    <source>
        <dbReference type="EnsemblMetazoa" id="XP_050505808.1"/>
    </source>
</evidence>
<feature type="transmembrane region" description="Helical" evidence="3">
    <location>
        <begin position="20"/>
        <end position="40"/>
    </location>
</feature>
<evidence type="ECO:0000256" key="1">
    <source>
        <dbReference type="ARBA" id="ARBA00004613"/>
    </source>
</evidence>
<proteinExistence type="predicted"/>
<evidence type="ECO:0000259" key="4">
    <source>
        <dbReference type="SMART" id="SM00198"/>
    </source>
</evidence>
<dbReference type="RefSeq" id="XP_050505809.1">
    <property type="nucleotide sequence ID" value="XM_050649852.1"/>
</dbReference>
<sequence length="255" mass="28530">MWCRQSIAEKTTVRKAAQPLIAIIALTLIGDVVACGRTMLRTRSISQYNKQLILDLHNAMRQSIALGQIGGQPPAANMMEMKWDDELASRAQKWAESCYSEDHDRDRDVSRFPVGQNIATTWTTKPPSNYYDTDPDFADAITKWFNEFKVFNFGAIGRGSTGHYTQMIWAETNLIGCGYAFYYDPSKGYTKNYICNYGPGGNVLGQPPYAKGYPNCNENGLTDSTRFSGLCDKPSQSSTQTDTFYFSVSNYLGGR</sequence>
<dbReference type="InterPro" id="IPR001283">
    <property type="entry name" value="CRISP-related"/>
</dbReference>
<evidence type="ECO:0000256" key="2">
    <source>
        <dbReference type="ARBA" id="ARBA00022525"/>
    </source>
</evidence>
<dbReference type="InterPro" id="IPR035940">
    <property type="entry name" value="CAP_sf"/>
</dbReference>
<evidence type="ECO:0000313" key="6">
    <source>
        <dbReference type="Proteomes" id="UP001652700"/>
    </source>
</evidence>
<dbReference type="PROSITE" id="PS01009">
    <property type="entry name" value="CRISP_1"/>
    <property type="match status" value="1"/>
</dbReference>
<dbReference type="Gene3D" id="3.40.33.10">
    <property type="entry name" value="CAP"/>
    <property type="match status" value="1"/>
</dbReference>
<dbReference type="EnsemblMetazoa" id="XM_050649852.1">
    <property type="protein sequence ID" value="XP_050505809.1"/>
    <property type="gene ID" value="LOC126884065"/>
</dbReference>
<dbReference type="GeneID" id="126884065"/>
<comment type="subcellular location">
    <subcellularLocation>
        <location evidence="1">Secreted</location>
    </subcellularLocation>
</comment>
<feature type="domain" description="SCP" evidence="4">
    <location>
        <begin position="48"/>
        <end position="205"/>
    </location>
</feature>
<keyword evidence="6" id="KW-1185">Reference proteome</keyword>
<evidence type="ECO:0000256" key="3">
    <source>
        <dbReference type="SAM" id="Phobius"/>
    </source>
</evidence>
<dbReference type="Pfam" id="PF00188">
    <property type="entry name" value="CAP"/>
    <property type="match status" value="1"/>
</dbReference>
<protein>
    <recommendedName>
        <fullName evidence="4">SCP domain-containing protein</fullName>
    </recommendedName>
</protein>
<dbReference type="InterPro" id="IPR014044">
    <property type="entry name" value="CAP_dom"/>
</dbReference>
<dbReference type="SMART" id="SM00198">
    <property type="entry name" value="SCP"/>
    <property type="match status" value="1"/>
</dbReference>
<reference evidence="5" key="1">
    <citation type="submission" date="2025-05" db="UniProtKB">
        <authorList>
            <consortium name="EnsemblMetazoa"/>
        </authorList>
    </citation>
    <scope>IDENTIFICATION</scope>
</reference>
<keyword evidence="3" id="KW-0472">Membrane</keyword>
<dbReference type="PRINTS" id="PR00838">
    <property type="entry name" value="V5ALLERGEN"/>
</dbReference>
<dbReference type="EnsemblMetazoa" id="XM_050649851.1">
    <property type="protein sequence ID" value="XP_050505808.1"/>
    <property type="gene ID" value="LOC126884065"/>
</dbReference>
<dbReference type="RefSeq" id="XP_050505808.1">
    <property type="nucleotide sequence ID" value="XM_050649851.1"/>
</dbReference>
<keyword evidence="3" id="KW-0812">Transmembrane</keyword>
<keyword evidence="2" id="KW-0964">Secreted</keyword>
<name>A0ABM5K6I8_DIAVI</name>
<dbReference type="PANTHER" id="PTHR10334">
    <property type="entry name" value="CYSTEINE-RICH SECRETORY PROTEIN-RELATED"/>
    <property type="match status" value="1"/>
</dbReference>
<keyword evidence="3" id="KW-1133">Transmembrane helix</keyword>